<protein>
    <submittedName>
        <fullName evidence="1">Uncharacterized protein</fullName>
    </submittedName>
</protein>
<organism evidence="1 2">
    <name type="scientific">Trichonephila clavipes</name>
    <name type="common">Golden silk orbweaver</name>
    <name type="synonym">Nephila clavipes</name>
    <dbReference type="NCBI Taxonomy" id="2585209"/>
    <lineage>
        <taxon>Eukaryota</taxon>
        <taxon>Metazoa</taxon>
        <taxon>Ecdysozoa</taxon>
        <taxon>Arthropoda</taxon>
        <taxon>Chelicerata</taxon>
        <taxon>Arachnida</taxon>
        <taxon>Araneae</taxon>
        <taxon>Araneomorphae</taxon>
        <taxon>Entelegynae</taxon>
        <taxon>Araneoidea</taxon>
        <taxon>Nephilidae</taxon>
        <taxon>Trichonephila</taxon>
    </lineage>
</organism>
<name>A0A8X6W0C5_TRICX</name>
<dbReference type="AlphaFoldDB" id="A0A8X6W0C5"/>
<keyword evidence="2" id="KW-1185">Reference proteome</keyword>
<sequence>MDKPTSKLYISKILVETLCRGLSYVQENPDGPELTNIAAKVANLVVKYDANLIANQSIAKISPSSH</sequence>
<gene>
    <name evidence="1" type="ORF">TNCV_1915631</name>
</gene>
<accession>A0A8X6W0C5</accession>
<evidence type="ECO:0000313" key="1">
    <source>
        <dbReference type="EMBL" id="GFY25813.1"/>
    </source>
</evidence>
<dbReference type="EMBL" id="BMAU01021373">
    <property type="protein sequence ID" value="GFY25813.1"/>
    <property type="molecule type" value="Genomic_DNA"/>
</dbReference>
<evidence type="ECO:0000313" key="2">
    <source>
        <dbReference type="Proteomes" id="UP000887159"/>
    </source>
</evidence>
<dbReference type="Proteomes" id="UP000887159">
    <property type="component" value="Unassembled WGS sequence"/>
</dbReference>
<proteinExistence type="predicted"/>
<reference evidence="1" key="1">
    <citation type="submission" date="2020-08" db="EMBL/GenBank/DDBJ databases">
        <title>Multicomponent nature underlies the extraordinary mechanical properties of spider dragline silk.</title>
        <authorList>
            <person name="Kono N."/>
            <person name="Nakamura H."/>
            <person name="Mori M."/>
            <person name="Yoshida Y."/>
            <person name="Ohtoshi R."/>
            <person name="Malay A.D."/>
            <person name="Moran D.A.P."/>
            <person name="Tomita M."/>
            <person name="Numata K."/>
            <person name="Arakawa K."/>
        </authorList>
    </citation>
    <scope>NUCLEOTIDE SEQUENCE</scope>
</reference>
<comment type="caution">
    <text evidence="1">The sequence shown here is derived from an EMBL/GenBank/DDBJ whole genome shotgun (WGS) entry which is preliminary data.</text>
</comment>